<dbReference type="EMBL" id="CP029287">
    <property type="protein sequence ID" value="AWR99824.1"/>
    <property type="molecule type" value="Genomic_DNA"/>
</dbReference>
<dbReference type="Gene3D" id="3.30.110.40">
    <property type="entry name" value="TusA-like domain"/>
    <property type="match status" value="1"/>
</dbReference>
<evidence type="ECO:0000313" key="1">
    <source>
        <dbReference type="EMBL" id="AWR99824.1"/>
    </source>
</evidence>
<dbReference type="KEGG" id="mhk:DFR87_09095"/>
<dbReference type="Proteomes" id="UP000247586">
    <property type="component" value="Chromosome"/>
</dbReference>
<reference evidence="1" key="1">
    <citation type="submission" date="2018-05" db="EMBL/GenBank/DDBJ databases">
        <title>Complete Genome Sequences of Extremely Thermoacidophilic, Metal-Mobilizing Type-Strain Members of the Archaeal Family Sulfolobaceae: Acidianus brierleyi DSM-1651T, Acidianus sulfidivorans DSM-18786T, Metallosphaera hakonensis DSM-7519T, and Metallosphaera prunae DSM-10039T.</title>
        <authorList>
            <person name="Counts J.A."/>
            <person name="Kelly R.M."/>
        </authorList>
    </citation>
    <scope>NUCLEOTIDE SEQUENCE [LARGE SCALE GENOMIC DNA]</scope>
    <source>
        <strain evidence="1">HO1-1</strain>
    </source>
</reference>
<dbReference type="SUPFAM" id="SSF64307">
    <property type="entry name" value="SirA-like"/>
    <property type="match status" value="1"/>
</dbReference>
<proteinExistence type="predicted"/>
<gene>
    <name evidence="1" type="ORF">DFR87_09095</name>
</gene>
<name>A0A2U9IUY9_9CREN</name>
<evidence type="ECO:0000313" key="2">
    <source>
        <dbReference type="Proteomes" id="UP000247586"/>
    </source>
</evidence>
<dbReference type="AlphaFoldDB" id="A0A2U9IUY9"/>
<evidence type="ECO:0008006" key="3">
    <source>
        <dbReference type="Google" id="ProtNLM"/>
    </source>
</evidence>
<sequence>MPQTFTLDLRGKSCDEFMVEISKVLVAMKPGDVLSLTADSDRILCTHQLLKNAPRYLFKGDVVGDHAEITIRRIR</sequence>
<keyword evidence="2" id="KW-1185">Reference proteome</keyword>
<organism evidence="1 2">
    <name type="scientific">Metallosphaera hakonensis JCM 8857 = DSM 7519</name>
    <dbReference type="NCBI Taxonomy" id="1293036"/>
    <lineage>
        <taxon>Archaea</taxon>
        <taxon>Thermoproteota</taxon>
        <taxon>Thermoprotei</taxon>
        <taxon>Sulfolobales</taxon>
        <taxon>Sulfolobaceae</taxon>
        <taxon>Metallosphaera</taxon>
    </lineage>
</organism>
<dbReference type="OrthoDB" id="38377at2157"/>
<dbReference type="RefSeq" id="WP_054836299.1">
    <property type="nucleotide sequence ID" value="NZ_BBBA01000003.1"/>
</dbReference>
<dbReference type="InterPro" id="IPR036868">
    <property type="entry name" value="TusA-like_sf"/>
</dbReference>
<accession>A0A2U9IUY9</accession>
<dbReference type="GeneID" id="36835495"/>
<protein>
    <recommendedName>
        <fullName evidence="3">Sulfurtransferase TusA family protein</fullName>
    </recommendedName>
</protein>
<dbReference type="STRING" id="1293036.GCA_001315825_00734"/>